<dbReference type="RefSeq" id="YP_009882245.1">
    <property type="nucleotide sequence ID" value="NC_049445.1"/>
</dbReference>
<accession>A0A3Q9R775</accession>
<evidence type="ECO:0000313" key="2">
    <source>
        <dbReference type="Proteomes" id="UP000287416"/>
    </source>
</evidence>
<proteinExistence type="predicted"/>
<dbReference type="InterPro" id="IPR021674">
    <property type="entry name" value="Phage_T4_Gp14_neck-protein"/>
</dbReference>
<reference evidence="1 2" key="1">
    <citation type="submission" date="2018-12" db="EMBL/GenBank/DDBJ databases">
        <title>Successful treatment of antibiotic resistant microbial bone infection with bacteriophages.</title>
        <authorList>
            <person name="Nir-Paz R."/>
            <person name="Gelman D."/>
            <person name="Khouri A."/>
            <person name="Sisson B.M."/>
            <person name="Fackler J."/>
            <person name="Oren S.A."/>
            <person name="Khalifa L."/>
            <person name="Rimon A."/>
            <person name="Glazer S.C."/>
            <person name="Moses A.E."/>
            <person name="Yoram W."/>
            <person name="Schooley R.T."/>
            <person name="Hazan R."/>
        </authorList>
    </citation>
    <scope>NUCLEOTIDE SEQUENCE [LARGE SCALE GENOMIC DNA]</scope>
</reference>
<sequence>MTTFDSSLFAKLEDGTGYDKTNTSEVLNPYVNFYHHENTQTLQDVLVAESIQMRGVECYYLPSEFVNKDELFGEDPSRKFNKAWKFAAYLDSFEGYSGSNTFFSKFGMTVNDEVTITVNPNLFKHQVNGAEPKEGDLFYFAMDKSLFEITWVEPYTPFYQVGSNAMRRITAQKFVYSGEEIKPVLQVNEGINIPEFSELDLDPIHALNGIHDIKTDQYIESDEINNEGKEIIEPYVVINNKGIMGDGTPFDDFMDS</sequence>
<dbReference type="Proteomes" id="UP000287416">
    <property type="component" value="Segment"/>
</dbReference>
<evidence type="ECO:0000313" key="1">
    <source>
        <dbReference type="EMBL" id="AZU98585.1"/>
    </source>
</evidence>
<dbReference type="EMBL" id="MK278860">
    <property type="protein sequence ID" value="AZU98585.1"/>
    <property type="molecule type" value="Genomic_DNA"/>
</dbReference>
<dbReference type="Pfam" id="PF11649">
    <property type="entry name" value="T4_neck-protein"/>
    <property type="match status" value="1"/>
</dbReference>
<dbReference type="KEGG" id="vg:55811541"/>
<protein>
    <recommendedName>
        <fullName evidence="3">Neck protein</fullName>
    </recommendedName>
</protein>
<evidence type="ECO:0008006" key="3">
    <source>
        <dbReference type="Google" id="ProtNLM"/>
    </source>
</evidence>
<dbReference type="GeneID" id="55811541"/>
<keyword evidence="2" id="KW-1185">Reference proteome</keyword>
<organism evidence="1 2">
    <name type="scientific">Acinetobacter phage AbTZA1</name>
    <dbReference type="NCBI Taxonomy" id="2500827"/>
    <lineage>
        <taxon>Viruses</taxon>
        <taxon>Duplodnaviria</taxon>
        <taxon>Heunggongvirae</taxon>
        <taxon>Uroviricota</taxon>
        <taxon>Caudoviricetes</taxon>
        <taxon>Pantevenvirales</taxon>
        <taxon>Straboviridae</taxon>
        <taxon>Twarogvirinae</taxon>
        <taxon>Hadassahvirus</taxon>
        <taxon>Hadassahvirus azbtza1</taxon>
    </lineage>
</organism>
<name>A0A3Q9R775_9CAUD</name>